<protein>
    <submittedName>
        <fullName evidence="1">Uncharacterized protein</fullName>
    </submittedName>
</protein>
<proteinExistence type="predicted"/>
<evidence type="ECO:0000313" key="1">
    <source>
        <dbReference type="EMBL" id="KAF2150326.1"/>
    </source>
</evidence>
<evidence type="ECO:0000313" key="2">
    <source>
        <dbReference type="Proteomes" id="UP000799439"/>
    </source>
</evidence>
<dbReference type="AlphaFoldDB" id="A0A9P4MK09"/>
<keyword evidence="2" id="KW-1185">Reference proteome</keyword>
<sequence>MSFSIHSRLCKDIAIKYAWRSATSLIYCWCMITPMSVGLGKRKFGWHQSTASPAAGEYIRQIRPKRLIRAVGGVSTFLLNGGLLETLWATVVRYGLRSPAFSRHNARTVEPQSLSRRYIAPKDSTKHCKSKNDWNGFLRHSLHQLASLDRTSTWLTTLTSH</sequence>
<accession>A0A9P4MK09</accession>
<dbReference type="Proteomes" id="UP000799439">
    <property type="component" value="Unassembled WGS sequence"/>
</dbReference>
<gene>
    <name evidence="1" type="ORF">K461DRAFT_174919</name>
</gene>
<comment type="caution">
    <text evidence="1">The sequence shown here is derived from an EMBL/GenBank/DDBJ whole genome shotgun (WGS) entry which is preliminary data.</text>
</comment>
<organism evidence="1 2">
    <name type="scientific">Myriangium duriaei CBS 260.36</name>
    <dbReference type="NCBI Taxonomy" id="1168546"/>
    <lineage>
        <taxon>Eukaryota</taxon>
        <taxon>Fungi</taxon>
        <taxon>Dikarya</taxon>
        <taxon>Ascomycota</taxon>
        <taxon>Pezizomycotina</taxon>
        <taxon>Dothideomycetes</taxon>
        <taxon>Dothideomycetidae</taxon>
        <taxon>Myriangiales</taxon>
        <taxon>Myriangiaceae</taxon>
        <taxon>Myriangium</taxon>
    </lineage>
</organism>
<dbReference type="EMBL" id="ML996089">
    <property type="protein sequence ID" value="KAF2150326.1"/>
    <property type="molecule type" value="Genomic_DNA"/>
</dbReference>
<name>A0A9P4MK09_9PEZI</name>
<reference evidence="1" key="1">
    <citation type="journal article" date="2020" name="Stud. Mycol.">
        <title>101 Dothideomycetes genomes: a test case for predicting lifestyles and emergence of pathogens.</title>
        <authorList>
            <person name="Haridas S."/>
            <person name="Albert R."/>
            <person name="Binder M."/>
            <person name="Bloem J."/>
            <person name="Labutti K."/>
            <person name="Salamov A."/>
            <person name="Andreopoulos B."/>
            <person name="Baker S."/>
            <person name="Barry K."/>
            <person name="Bills G."/>
            <person name="Bluhm B."/>
            <person name="Cannon C."/>
            <person name="Castanera R."/>
            <person name="Culley D."/>
            <person name="Daum C."/>
            <person name="Ezra D."/>
            <person name="Gonzalez J."/>
            <person name="Henrissat B."/>
            <person name="Kuo A."/>
            <person name="Liang C."/>
            <person name="Lipzen A."/>
            <person name="Lutzoni F."/>
            <person name="Magnuson J."/>
            <person name="Mondo S."/>
            <person name="Nolan M."/>
            <person name="Ohm R."/>
            <person name="Pangilinan J."/>
            <person name="Park H.-J."/>
            <person name="Ramirez L."/>
            <person name="Alfaro M."/>
            <person name="Sun H."/>
            <person name="Tritt A."/>
            <person name="Yoshinaga Y."/>
            <person name="Zwiers L.-H."/>
            <person name="Turgeon B."/>
            <person name="Goodwin S."/>
            <person name="Spatafora J."/>
            <person name="Crous P."/>
            <person name="Grigoriev I."/>
        </authorList>
    </citation>
    <scope>NUCLEOTIDE SEQUENCE</scope>
    <source>
        <strain evidence="1">CBS 260.36</strain>
    </source>
</reference>